<evidence type="ECO:0000313" key="2">
    <source>
        <dbReference type="EMBL" id="SHG30723.1"/>
    </source>
</evidence>
<keyword evidence="3" id="KW-1185">Reference proteome</keyword>
<dbReference type="Proteomes" id="UP000183945">
    <property type="component" value="Unassembled WGS sequence"/>
</dbReference>
<evidence type="ECO:0000259" key="1">
    <source>
        <dbReference type="Pfam" id="PF13776"/>
    </source>
</evidence>
<evidence type="ECO:0000313" key="3">
    <source>
        <dbReference type="Proteomes" id="UP000183945"/>
    </source>
</evidence>
<organism evidence="2 3">
    <name type="scientific">Salegentibacter echinorum</name>
    <dbReference type="NCBI Taxonomy" id="1073325"/>
    <lineage>
        <taxon>Bacteria</taxon>
        <taxon>Pseudomonadati</taxon>
        <taxon>Bacteroidota</taxon>
        <taxon>Flavobacteriia</taxon>
        <taxon>Flavobacteriales</taxon>
        <taxon>Flavobacteriaceae</taxon>
        <taxon>Salegentibacter</taxon>
    </lineage>
</organism>
<reference evidence="3" key="1">
    <citation type="submission" date="2016-11" db="EMBL/GenBank/DDBJ databases">
        <authorList>
            <person name="Varghese N."/>
            <person name="Submissions S."/>
        </authorList>
    </citation>
    <scope>NUCLEOTIDE SEQUENCE [LARGE SCALE GENOMIC DNA]</scope>
    <source>
        <strain evidence="3">DSM 24579</strain>
    </source>
</reference>
<proteinExistence type="predicted"/>
<accession>A0A1M5ISK4</accession>
<sequence>MYNWQLKNWPAFDYKSNAIEDIVVEFASETWEVKGIIDTLPPDFKTRCSYTIYDR</sequence>
<dbReference type="InterPro" id="IPR025230">
    <property type="entry name" value="DUF4172"/>
</dbReference>
<name>A0A1M5ISK4_SALEC</name>
<dbReference type="RefSeq" id="WP_083572097.1">
    <property type="nucleotide sequence ID" value="NZ_FQVT01000008.1"/>
</dbReference>
<gene>
    <name evidence="2" type="ORF">SAMN05444483_10895</name>
</gene>
<protein>
    <recommendedName>
        <fullName evidence="1">DUF4172 domain-containing protein</fullName>
    </recommendedName>
</protein>
<feature type="domain" description="DUF4172" evidence="1">
    <location>
        <begin position="2"/>
        <end position="47"/>
    </location>
</feature>
<dbReference type="Pfam" id="PF13776">
    <property type="entry name" value="DUF4172"/>
    <property type="match status" value="1"/>
</dbReference>
<dbReference type="AlphaFoldDB" id="A0A1M5ISK4"/>
<dbReference type="EMBL" id="FQVT01000008">
    <property type="protein sequence ID" value="SHG30723.1"/>
    <property type="molecule type" value="Genomic_DNA"/>
</dbReference>
<dbReference type="STRING" id="1073325.SAMN05444483_10895"/>